<dbReference type="Gene3D" id="3.30.450.20">
    <property type="entry name" value="PAS domain"/>
    <property type="match status" value="2"/>
</dbReference>
<dbReference type="SUPFAM" id="SSF52738">
    <property type="entry name" value="Methylesterase CheB, C-terminal domain"/>
    <property type="match status" value="1"/>
</dbReference>
<dbReference type="InterPro" id="IPR013656">
    <property type="entry name" value="PAS_4"/>
</dbReference>
<reference evidence="6" key="1">
    <citation type="submission" date="2020-01" db="EMBL/GenBank/DDBJ databases">
        <title>Caldichromatium gen. nov., sp. nov., a thermophilic purple sulfur bacterium member of the family Chromatiaceae isolated from Nakabusa hot spring, Japan.</title>
        <authorList>
            <person name="Saini M.K."/>
            <person name="Hanada S."/>
            <person name="Tank M."/>
        </authorList>
    </citation>
    <scope>NUCLEOTIDE SEQUENCE [LARGE SCALE GENOMIC DNA]</scope>
    <source>
        <strain evidence="6">No.7</strain>
    </source>
</reference>
<evidence type="ECO:0000313" key="6">
    <source>
        <dbReference type="Proteomes" id="UP000502699"/>
    </source>
</evidence>
<dbReference type="InterPro" id="IPR029063">
    <property type="entry name" value="SAM-dependent_MTases_sf"/>
</dbReference>
<dbReference type="InterPro" id="IPR022642">
    <property type="entry name" value="CheR_C"/>
</dbReference>
<feature type="domain" description="CheB-type methylesterase" evidence="3">
    <location>
        <begin position="24"/>
        <end position="206"/>
    </location>
</feature>
<dbReference type="InterPro" id="IPR000780">
    <property type="entry name" value="CheR_MeTrfase"/>
</dbReference>
<evidence type="ECO:0000256" key="1">
    <source>
        <dbReference type="PROSITE-ProRule" id="PRU00050"/>
    </source>
</evidence>
<dbReference type="InterPro" id="IPR000014">
    <property type="entry name" value="PAS"/>
</dbReference>
<dbReference type="Pfam" id="PF01739">
    <property type="entry name" value="CheR"/>
    <property type="match status" value="1"/>
</dbReference>
<dbReference type="SMART" id="SM00091">
    <property type="entry name" value="PAS"/>
    <property type="match status" value="2"/>
</dbReference>
<dbReference type="PANTHER" id="PTHR24422">
    <property type="entry name" value="CHEMOTAXIS PROTEIN METHYLTRANSFERASE"/>
    <property type="match status" value="1"/>
</dbReference>
<name>A0A6G7VGH3_9GAMM</name>
<gene>
    <name evidence="5" type="ORF">GWK36_01670</name>
</gene>
<dbReference type="SUPFAM" id="SSF47757">
    <property type="entry name" value="Chemotaxis receptor methyltransferase CheR, N-terminal domain"/>
    <property type="match status" value="1"/>
</dbReference>
<dbReference type="Pfam" id="PF01339">
    <property type="entry name" value="CheB_methylest"/>
    <property type="match status" value="1"/>
</dbReference>
<dbReference type="KEGG" id="cjap:GWK36_01670"/>
<feature type="coiled-coil region" evidence="2">
    <location>
        <begin position="672"/>
        <end position="741"/>
    </location>
</feature>
<dbReference type="EMBL" id="CP048029">
    <property type="protein sequence ID" value="QIK39052.1"/>
    <property type="molecule type" value="Genomic_DNA"/>
</dbReference>
<dbReference type="Pfam" id="PF13596">
    <property type="entry name" value="PAS_10"/>
    <property type="match status" value="1"/>
</dbReference>
<feature type="active site" evidence="1">
    <location>
        <position position="57"/>
    </location>
</feature>
<dbReference type="GO" id="GO:0008757">
    <property type="term" value="F:S-adenosylmethionine-dependent methyltransferase activity"/>
    <property type="evidence" value="ECO:0007669"/>
    <property type="project" value="InterPro"/>
</dbReference>
<dbReference type="CDD" id="cd16434">
    <property type="entry name" value="CheB-CheR_fusion"/>
    <property type="match status" value="1"/>
</dbReference>
<feature type="domain" description="CheR-type methyltransferase" evidence="4">
    <location>
        <begin position="227"/>
        <end position="488"/>
    </location>
</feature>
<organism evidence="5 6">
    <name type="scientific">Caldichromatium japonicum</name>
    <dbReference type="NCBI Taxonomy" id="2699430"/>
    <lineage>
        <taxon>Bacteria</taxon>
        <taxon>Pseudomonadati</taxon>
        <taxon>Pseudomonadota</taxon>
        <taxon>Gammaproteobacteria</taxon>
        <taxon>Chromatiales</taxon>
        <taxon>Chromatiaceae</taxon>
        <taxon>Caldichromatium</taxon>
    </lineage>
</organism>
<dbReference type="Proteomes" id="UP000502699">
    <property type="component" value="Chromosome"/>
</dbReference>
<evidence type="ECO:0000313" key="5">
    <source>
        <dbReference type="EMBL" id="QIK39052.1"/>
    </source>
</evidence>
<protein>
    <submittedName>
        <fullName evidence="5">PAS domain-containing protein</fullName>
    </submittedName>
</protein>
<proteinExistence type="predicted"/>
<dbReference type="PRINTS" id="PR00996">
    <property type="entry name" value="CHERMTFRASE"/>
</dbReference>
<keyword evidence="1" id="KW-0378">Hydrolase</keyword>
<accession>A0A6G7VGH3</accession>
<dbReference type="GO" id="GO:0008984">
    <property type="term" value="F:protein-glutamate methylesterase activity"/>
    <property type="evidence" value="ECO:0007669"/>
    <property type="project" value="InterPro"/>
</dbReference>
<dbReference type="GO" id="GO:0000156">
    <property type="term" value="F:phosphorelay response regulator activity"/>
    <property type="evidence" value="ECO:0007669"/>
    <property type="project" value="InterPro"/>
</dbReference>
<evidence type="ECO:0000256" key="2">
    <source>
        <dbReference type="SAM" id="Coils"/>
    </source>
</evidence>
<dbReference type="SUPFAM" id="SSF55785">
    <property type="entry name" value="PYP-like sensor domain (PAS domain)"/>
    <property type="match status" value="2"/>
</dbReference>
<dbReference type="InterPro" id="IPR050903">
    <property type="entry name" value="Bact_Chemotaxis_MeTrfase"/>
</dbReference>
<feature type="active site" evidence="1">
    <location>
        <position position="148"/>
    </location>
</feature>
<dbReference type="InterPro" id="IPR035909">
    <property type="entry name" value="CheB_C"/>
</dbReference>
<sequence>MSDDPNTMDGVEMTSLPSRFDGYVVGIGASAGGLDALERFFQGLPADTGAAYVVVQHLSPDHKSMMANLLARHTPMPVVTVEHDMRIEANRVHLIPPASLMTISGDILRLSPKNPRGLTLPIDLFFCSLAKEFGNRAIGVILSGTGSDGTRGAVAINDAGGFLVAQDPETAKFDGMPRSVIATGLIDAVLPPEEIGPRLVDHIHQRPQPKVRPPSMAMEIDRDSAHEEVMHLLQHAGGIDFRDYKPATVMRRMERRMQVRQTPDLLSYVRLLSTDRGELATLRRELLIPVTSFFRDPDAFEVLAETAIRTIVSDHSGNQPIRVWVPGVATGEEAYSIAILFAEAFEKARRWPNIKIFATDVEPQNIEIAGAGVFTEAITAEVSPERLEQFFIKRGNHFVVKTEIRQSIVFARHNLLEDPPFTRMDLVSCRNLLIYFRPEAQERALRRLQYALAPGGFLFLGPSETIANLHTDFTAVSSKHKIYRILRHVSLPLDVASSPRTRQVTIVPASPRPGVRTRGVATDAAAIDAAQGVLLHAYAPTSLLLNQHHDLLHVFGDVGPYLRISEGSVSLDLSKLLPNSLVAVAKALLYKAARDRLPLRSDIIGLALDNERTERLRLVARPVEPPSGELHLLLSFEPVIGYGPEEVLPSEPSNLRIIEGMDREAIETISLDRETTQRIENLERELAATRESLQATIEELETANEELQATNEELMASNEELQSSNEELQSVNEELYTVNAENQEKIEILNRLNADLDSMAKAASIATVFVDAQLRLTRFTPEATTLFKIRDTDLGRPIDDFTNLLQYPEFITDLRQTIERGEMFEHEIKAANNRHYLVRVLPYAVRSNEPRGAVATFVDITSLRDIEHLQAVLDSLPMQVAVLDSKGTITIANDAWRDFARSHGDPELKSCGLGANYFDAYRTGYLAAVPQAEAIRLGIEQVIANERSSFWLEYVLPDAEAGAHQYLLYAAPIRHGRVGVIVSHIDLTDWSVHRDE</sequence>
<dbReference type="Pfam" id="PF03705">
    <property type="entry name" value="CheR_N"/>
    <property type="match status" value="1"/>
</dbReference>
<dbReference type="InterPro" id="IPR035965">
    <property type="entry name" value="PAS-like_dom_sf"/>
</dbReference>
<dbReference type="PROSITE" id="PS50123">
    <property type="entry name" value="CHER"/>
    <property type="match status" value="1"/>
</dbReference>
<dbReference type="AlphaFoldDB" id="A0A6G7VGH3"/>
<dbReference type="InterPro" id="IPR022641">
    <property type="entry name" value="CheR_N"/>
</dbReference>
<keyword evidence="1" id="KW-0145">Chemotaxis</keyword>
<evidence type="ECO:0000259" key="3">
    <source>
        <dbReference type="PROSITE" id="PS50122"/>
    </source>
</evidence>
<feature type="active site" evidence="1">
    <location>
        <position position="30"/>
    </location>
</feature>
<dbReference type="PANTHER" id="PTHR24422:SF27">
    <property type="entry name" value="PROTEIN-GLUTAMATE O-METHYLTRANSFERASE"/>
    <property type="match status" value="1"/>
</dbReference>
<dbReference type="GO" id="GO:0005737">
    <property type="term" value="C:cytoplasm"/>
    <property type="evidence" value="ECO:0007669"/>
    <property type="project" value="InterPro"/>
</dbReference>
<dbReference type="Gene3D" id="3.40.50.150">
    <property type="entry name" value="Vaccinia Virus protein VP39"/>
    <property type="match status" value="1"/>
</dbReference>
<dbReference type="GO" id="GO:0006935">
    <property type="term" value="P:chemotaxis"/>
    <property type="evidence" value="ECO:0007669"/>
    <property type="project" value="UniProtKB-UniRule"/>
</dbReference>
<dbReference type="SUPFAM" id="SSF53335">
    <property type="entry name" value="S-adenosyl-L-methionine-dependent methyltransferases"/>
    <property type="match status" value="1"/>
</dbReference>
<dbReference type="InterPro" id="IPR000673">
    <property type="entry name" value="Sig_transdc_resp-reg_Me-estase"/>
</dbReference>
<dbReference type="Gene3D" id="3.40.50.180">
    <property type="entry name" value="Methylesterase CheB, C-terminal domain"/>
    <property type="match status" value="1"/>
</dbReference>
<dbReference type="PROSITE" id="PS50122">
    <property type="entry name" value="CHEB"/>
    <property type="match status" value="1"/>
</dbReference>
<evidence type="ECO:0000259" key="4">
    <source>
        <dbReference type="PROSITE" id="PS50123"/>
    </source>
</evidence>
<keyword evidence="2" id="KW-0175">Coiled coil</keyword>
<dbReference type="SMART" id="SM00138">
    <property type="entry name" value="MeTrc"/>
    <property type="match status" value="1"/>
</dbReference>
<dbReference type="Pfam" id="PF08448">
    <property type="entry name" value="PAS_4"/>
    <property type="match status" value="1"/>
</dbReference>
<keyword evidence="6" id="KW-1185">Reference proteome</keyword>